<comment type="caution">
    <text evidence="2">The sequence shown here is derived from an EMBL/GenBank/DDBJ whole genome shotgun (WGS) entry which is preliminary data.</text>
</comment>
<sequence>MGDDQQGSGGGTVASDYGSCYYNDAHLGGYDNYTWDNEQWRGFFQLIADRIVAVAGQGRVLDVGCAKGLLVQALREKGVDARGFDISQHAVEAAHEDVREHLWVASATEPIEGHYDLVSMIEMIEHMGPQDAQAAIDRVAAVTDRVLFSSSPADHDEPTHVNTKPTAVWAAWFAERGFHRRTDVDLSFLSPWAVLFERADRSVRDVVQAYETHLASLNAEVLEKRSALLAAHRNISELREGTDAQTVMAEQVKEFEREVLEARQAQLVQRDHVVGIEAEIGRQNDQILQLNGMLRRLSGREKRLTARKTAQARRITGLRAKLETAQARNAALARRVRELEASAAPPSLTRRVVRRLRASGR</sequence>
<dbReference type="SUPFAM" id="SSF53335">
    <property type="entry name" value="S-adenosyl-L-methionine-dependent methyltransferases"/>
    <property type="match status" value="1"/>
</dbReference>
<gene>
    <name evidence="2" type="ORF">GCM10009726_04730</name>
</gene>
<accession>A0ABP5IF75</accession>
<name>A0ABP5IF75_9ACTN</name>
<evidence type="ECO:0008006" key="4">
    <source>
        <dbReference type="Google" id="ProtNLM"/>
    </source>
</evidence>
<organism evidence="2 3">
    <name type="scientific">Nocardioides furvisabuli</name>
    <dbReference type="NCBI Taxonomy" id="375542"/>
    <lineage>
        <taxon>Bacteria</taxon>
        <taxon>Bacillati</taxon>
        <taxon>Actinomycetota</taxon>
        <taxon>Actinomycetes</taxon>
        <taxon>Propionibacteriales</taxon>
        <taxon>Nocardioidaceae</taxon>
        <taxon>Nocardioides</taxon>
    </lineage>
</organism>
<keyword evidence="3" id="KW-1185">Reference proteome</keyword>
<dbReference type="Pfam" id="PF13489">
    <property type="entry name" value="Methyltransf_23"/>
    <property type="match status" value="1"/>
</dbReference>
<dbReference type="CDD" id="cd02440">
    <property type="entry name" value="AdoMet_MTases"/>
    <property type="match status" value="1"/>
</dbReference>
<evidence type="ECO:0000313" key="2">
    <source>
        <dbReference type="EMBL" id="GAA2096667.1"/>
    </source>
</evidence>
<dbReference type="EMBL" id="BAAAMQ010000005">
    <property type="protein sequence ID" value="GAA2096667.1"/>
    <property type="molecule type" value="Genomic_DNA"/>
</dbReference>
<protein>
    <recommendedName>
        <fullName evidence="4">Methyltransferase domain-containing protein</fullName>
    </recommendedName>
</protein>
<evidence type="ECO:0000313" key="3">
    <source>
        <dbReference type="Proteomes" id="UP001501161"/>
    </source>
</evidence>
<dbReference type="Proteomes" id="UP001501161">
    <property type="component" value="Unassembled WGS sequence"/>
</dbReference>
<dbReference type="InterPro" id="IPR029063">
    <property type="entry name" value="SAM-dependent_MTases_sf"/>
</dbReference>
<keyword evidence="1" id="KW-0175">Coiled coil</keyword>
<feature type="coiled-coil region" evidence="1">
    <location>
        <begin position="315"/>
        <end position="342"/>
    </location>
</feature>
<proteinExistence type="predicted"/>
<dbReference type="Gene3D" id="3.40.50.150">
    <property type="entry name" value="Vaccinia Virus protein VP39"/>
    <property type="match status" value="1"/>
</dbReference>
<dbReference type="RefSeq" id="WP_231249807.1">
    <property type="nucleotide sequence ID" value="NZ_BAAAMQ010000005.1"/>
</dbReference>
<evidence type="ECO:0000256" key="1">
    <source>
        <dbReference type="SAM" id="Coils"/>
    </source>
</evidence>
<reference evidence="3" key="1">
    <citation type="journal article" date="2019" name="Int. J. Syst. Evol. Microbiol.">
        <title>The Global Catalogue of Microorganisms (GCM) 10K type strain sequencing project: providing services to taxonomists for standard genome sequencing and annotation.</title>
        <authorList>
            <consortium name="The Broad Institute Genomics Platform"/>
            <consortium name="The Broad Institute Genome Sequencing Center for Infectious Disease"/>
            <person name="Wu L."/>
            <person name="Ma J."/>
        </authorList>
    </citation>
    <scope>NUCLEOTIDE SEQUENCE [LARGE SCALE GENOMIC DNA]</scope>
    <source>
        <strain evidence="3">JCM 13813</strain>
    </source>
</reference>